<dbReference type="Proteomes" id="UP000250169">
    <property type="component" value="Unassembled WGS sequence"/>
</dbReference>
<gene>
    <name evidence="1" type="ORF">NCTC11545_01192</name>
</gene>
<proteinExistence type="predicted"/>
<name>A0A2X2T3X1_CAPOC</name>
<evidence type="ECO:0000313" key="2">
    <source>
        <dbReference type="Proteomes" id="UP000250169"/>
    </source>
</evidence>
<dbReference type="RefSeq" id="WP_181463687.1">
    <property type="nucleotide sequence ID" value="NZ_UAVS01000005.1"/>
</dbReference>
<accession>A0A2X2T3X1</accession>
<sequence>MQEELTTSQELTEQEWDLIQAIRNYKRAYPNGSRNLLAYIYELLARLLDRD</sequence>
<protein>
    <submittedName>
        <fullName evidence="1">Uncharacterized protein</fullName>
    </submittedName>
</protein>
<dbReference type="EMBL" id="UAVS01000005">
    <property type="protein sequence ID" value="SQA93815.1"/>
    <property type="molecule type" value="Genomic_DNA"/>
</dbReference>
<evidence type="ECO:0000313" key="1">
    <source>
        <dbReference type="EMBL" id="SQA93815.1"/>
    </source>
</evidence>
<organism evidence="1 2">
    <name type="scientific">Capnocytophaga ochracea</name>
    <dbReference type="NCBI Taxonomy" id="1018"/>
    <lineage>
        <taxon>Bacteria</taxon>
        <taxon>Pseudomonadati</taxon>
        <taxon>Bacteroidota</taxon>
        <taxon>Flavobacteriia</taxon>
        <taxon>Flavobacteriales</taxon>
        <taxon>Flavobacteriaceae</taxon>
        <taxon>Capnocytophaga</taxon>
    </lineage>
</organism>
<dbReference type="AlphaFoldDB" id="A0A2X2T3X1"/>
<reference evidence="1 2" key="1">
    <citation type="submission" date="2018-06" db="EMBL/GenBank/DDBJ databases">
        <authorList>
            <consortium name="Pathogen Informatics"/>
            <person name="Doyle S."/>
        </authorList>
    </citation>
    <scope>NUCLEOTIDE SEQUENCE [LARGE SCALE GENOMIC DNA]</scope>
    <source>
        <strain evidence="1 2">NCTC11545</strain>
    </source>
</reference>